<sequence>MFVLVMFLGGMTISVNAAQFLSADFALLRYDSHVFESLWIEGGAFSDVLQRDCQERQRVFLPDPKNDFVRDDLKQGVRKKGKLMLSPKVFIRPVIIVEELQTFFKAHQSEKTMPFDENVRVKAILPLDDLAHVQPVVTSARIFSFMPYYHKVYGIYLQIIW</sequence>
<keyword evidence="1" id="KW-0732">Signal</keyword>
<organism evidence="2">
    <name type="scientific">Vecturithrix granuli</name>
    <dbReference type="NCBI Taxonomy" id="1499967"/>
    <lineage>
        <taxon>Bacteria</taxon>
        <taxon>Candidatus Moduliflexota</taxon>
        <taxon>Candidatus Vecturitrichia</taxon>
        <taxon>Candidatus Vecturitrichales</taxon>
        <taxon>Candidatus Vecturitrichaceae</taxon>
        <taxon>Candidatus Vecturithrix</taxon>
    </lineage>
</organism>
<gene>
    <name evidence="2" type="ORF">U27_03159</name>
</gene>
<dbReference type="STRING" id="1499967.U27_03159"/>
<accession>A0A081BV42</accession>
<evidence type="ECO:0000313" key="2">
    <source>
        <dbReference type="EMBL" id="GAK56197.1"/>
    </source>
</evidence>
<evidence type="ECO:0000256" key="1">
    <source>
        <dbReference type="SAM" id="SignalP"/>
    </source>
</evidence>
<keyword evidence="3" id="KW-1185">Reference proteome</keyword>
<dbReference type="HOGENOM" id="CLU_122275_0_0_0"/>
<proteinExistence type="predicted"/>
<feature type="chain" id="PRO_5001755401" evidence="1">
    <location>
        <begin position="18"/>
        <end position="161"/>
    </location>
</feature>
<dbReference type="EMBL" id="DF820464">
    <property type="protein sequence ID" value="GAK56197.1"/>
    <property type="molecule type" value="Genomic_DNA"/>
</dbReference>
<dbReference type="Proteomes" id="UP000030661">
    <property type="component" value="Unassembled WGS sequence"/>
</dbReference>
<evidence type="ECO:0000313" key="3">
    <source>
        <dbReference type="Proteomes" id="UP000030661"/>
    </source>
</evidence>
<feature type="signal peptide" evidence="1">
    <location>
        <begin position="1"/>
        <end position="17"/>
    </location>
</feature>
<reference evidence="2" key="1">
    <citation type="journal article" date="2015" name="PeerJ">
        <title>First genomic representation of candidate bacterial phylum KSB3 points to enhanced environmental sensing as a trigger of wastewater bulking.</title>
        <authorList>
            <person name="Sekiguchi Y."/>
            <person name="Ohashi A."/>
            <person name="Parks D.H."/>
            <person name="Yamauchi T."/>
            <person name="Tyson G.W."/>
            <person name="Hugenholtz P."/>
        </authorList>
    </citation>
    <scope>NUCLEOTIDE SEQUENCE [LARGE SCALE GENOMIC DNA]</scope>
</reference>
<dbReference type="AlphaFoldDB" id="A0A081BV42"/>
<name>A0A081BV42_VECG1</name>
<protein>
    <submittedName>
        <fullName evidence="2">Uncharacterized protein</fullName>
    </submittedName>
</protein>